<dbReference type="GO" id="GO:0050479">
    <property type="term" value="F:glyceryl-ether monooxygenase activity"/>
    <property type="evidence" value="ECO:0007669"/>
    <property type="project" value="TreeGrafter"/>
</dbReference>
<dbReference type="InterPro" id="IPR051689">
    <property type="entry name" value="Sterol_desaturase/TMEM195"/>
</dbReference>
<evidence type="ECO:0000256" key="5">
    <source>
        <dbReference type="ARBA" id="ARBA00023098"/>
    </source>
</evidence>
<dbReference type="GO" id="GO:0016020">
    <property type="term" value="C:membrane"/>
    <property type="evidence" value="ECO:0007669"/>
    <property type="project" value="GOC"/>
</dbReference>
<evidence type="ECO:0000256" key="6">
    <source>
        <dbReference type="ARBA" id="ARBA00023136"/>
    </source>
</evidence>
<name>A0AA96WKM8_9CYAN</name>
<evidence type="ECO:0000256" key="4">
    <source>
        <dbReference type="ARBA" id="ARBA00023002"/>
    </source>
</evidence>
<dbReference type="PANTHER" id="PTHR21624">
    <property type="entry name" value="STEROL DESATURASE-RELATED PROTEIN"/>
    <property type="match status" value="1"/>
</dbReference>
<gene>
    <name evidence="9" type="ORF">HJG54_28175</name>
</gene>
<reference evidence="9" key="1">
    <citation type="submission" date="2020-05" db="EMBL/GenBank/DDBJ databases">
        <authorList>
            <person name="Zhu T."/>
            <person name="Keshari N."/>
            <person name="Lu X."/>
        </authorList>
    </citation>
    <scope>NUCLEOTIDE SEQUENCE</scope>
    <source>
        <strain evidence="9">NK1-12</strain>
    </source>
</reference>
<feature type="domain" description="Fatty acid hydroxylase" evidence="8">
    <location>
        <begin position="93"/>
        <end position="228"/>
    </location>
</feature>
<evidence type="ECO:0000256" key="1">
    <source>
        <dbReference type="ARBA" id="ARBA00004127"/>
    </source>
</evidence>
<protein>
    <submittedName>
        <fullName evidence="9">Sterol desaturase family protein</fullName>
    </submittedName>
</protein>
<dbReference type="GO" id="GO:0005506">
    <property type="term" value="F:iron ion binding"/>
    <property type="evidence" value="ECO:0007669"/>
    <property type="project" value="InterPro"/>
</dbReference>
<dbReference type="GO" id="GO:0012505">
    <property type="term" value="C:endomembrane system"/>
    <property type="evidence" value="ECO:0007669"/>
    <property type="project" value="UniProtKB-SubCell"/>
</dbReference>
<evidence type="ECO:0000259" key="8">
    <source>
        <dbReference type="Pfam" id="PF04116"/>
    </source>
</evidence>
<dbReference type="GO" id="GO:0008610">
    <property type="term" value="P:lipid biosynthetic process"/>
    <property type="evidence" value="ECO:0007669"/>
    <property type="project" value="InterPro"/>
</dbReference>
<dbReference type="PANTHER" id="PTHR21624:SF1">
    <property type="entry name" value="ALKYLGLYCEROL MONOOXYGENASE"/>
    <property type="match status" value="1"/>
</dbReference>
<evidence type="ECO:0000256" key="7">
    <source>
        <dbReference type="SAM" id="Phobius"/>
    </source>
</evidence>
<dbReference type="EMBL" id="CP053586">
    <property type="protein sequence ID" value="WNZ26845.1"/>
    <property type="molecule type" value="Genomic_DNA"/>
</dbReference>
<evidence type="ECO:0000256" key="2">
    <source>
        <dbReference type="ARBA" id="ARBA00022692"/>
    </source>
</evidence>
<feature type="transmembrane region" description="Helical" evidence="7">
    <location>
        <begin position="86"/>
        <end position="107"/>
    </location>
</feature>
<comment type="subcellular location">
    <subcellularLocation>
        <location evidence="1">Endomembrane system</location>
        <topology evidence="1">Multi-pass membrane protein</topology>
    </subcellularLocation>
</comment>
<feature type="transmembrane region" description="Helical" evidence="7">
    <location>
        <begin position="46"/>
        <end position="66"/>
    </location>
</feature>
<organism evidence="9">
    <name type="scientific">Leptolyngbya sp. NK1-12</name>
    <dbReference type="NCBI Taxonomy" id="2547451"/>
    <lineage>
        <taxon>Bacteria</taxon>
        <taxon>Bacillati</taxon>
        <taxon>Cyanobacteriota</taxon>
        <taxon>Cyanophyceae</taxon>
        <taxon>Leptolyngbyales</taxon>
        <taxon>Leptolyngbyaceae</taxon>
        <taxon>Leptolyngbya group</taxon>
        <taxon>Leptolyngbya</taxon>
    </lineage>
</organism>
<evidence type="ECO:0000256" key="3">
    <source>
        <dbReference type="ARBA" id="ARBA00022989"/>
    </source>
</evidence>
<keyword evidence="6 7" id="KW-0472">Membrane</keyword>
<dbReference type="Pfam" id="PF04116">
    <property type="entry name" value="FA_hydroxylase"/>
    <property type="match status" value="1"/>
</dbReference>
<keyword evidence="5" id="KW-0443">Lipid metabolism</keyword>
<dbReference type="AlphaFoldDB" id="A0AA96WKM8"/>
<dbReference type="GO" id="GO:0006643">
    <property type="term" value="P:membrane lipid metabolic process"/>
    <property type="evidence" value="ECO:0007669"/>
    <property type="project" value="TreeGrafter"/>
</dbReference>
<feature type="transmembrane region" description="Helical" evidence="7">
    <location>
        <begin position="140"/>
        <end position="159"/>
    </location>
</feature>
<keyword evidence="4" id="KW-0560">Oxidoreductase</keyword>
<feature type="transmembrane region" description="Helical" evidence="7">
    <location>
        <begin position="6"/>
        <end position="25"/>
    </location>
</feature>
<proteinExistence type="predicted"/>
<keyword evidence="3 7" id="KW-1133">Transmembrane helix</keyword>
<evidence type="ECO:0000313" key="9">
    <source>
        <dbReference type="EMBL" id="WNZ26845.1"/>
    </source>
</evidence>
<accession>A0AA96WKM8</accession>
<dbReference type="InterPro" id="IPR006694">
    <property type="entry name" value="Fatty_acid_hydroxylase"/>
</dbReference>
<sequence length="281" mass="33076">MLDTSLGFLKYLLTAFLLYGIFIVVERIRPAEPHQPFRKILFNLQWYVLYSVVSLGMIPLGLNLVVPTLQQWLGAPLWHIPAPTNIWGYGLAVLAYFLATDFFYYWFHRAQHQIPLLWEQHKFHHSDTALNVTSTRRVHWLEDPLVILFVALPIGLLLRFDGLELGILAFVEILWLQFIHMNLRLELGWLGRIIVGPQHHRLHHSFLPEHLDRNFAVFFPVWDMVFGTYYKPRRHEFPATGLASGETYDQLWIGFILPLREWFGPGYLGRFFKGNCPERRN</sequence>
<keyword evidence="2 7" id="KW-0812">Transmembrane</keyword>